<proteinExistence type="predicted"/>
<organism evidence="1">
    <name type="scientific">Anguilla anguilla</name>
    <name type="common">European freshwater eel</name>
    <name type="synonym">Muraena anguilla</name>
    <dbReference type="NCBI Taxonomy" id="7936"/>
    <lineage>
        <taxon>Eukaryota</taxon>
        <taxon>Metazoa</taxon>
        <taxon>Chordata</taxon>
        <taxon>Craniata</taxon>
        <taxon>Vertebrata</taxon>
        <taxon>Euteleostomi</taxon>
        <taxon>Actinopterygii</taxon>
        <taxon>Neopterygii</taxon>
        <taxon>Teleostei</taxon>
        <taxon>Anguilliformes</taxon>
        <taxon>Anguillidae</taxon>
        <taxon>Anguilla</taxon>
    </lineage>
</organism>
<protein>
    <submittedName>
        <fullName evidence="1">Uncharacterized protein</fullName>
    </submittedName>
</protein>
<sequence length="152" mass="18135">MMEETERYEQRLNDSLVGHFVRTAKAQNSSWTDWKIFLHGWLFHQHMMIHQVRMGADIPQERFADWRNGDWQKYAKDNNKTETVSLVEITNVAQRLSRISPEKQFLFARCKNIEQELLMSFAFDIAFKNNDVAEAFKKNSSLFLSQNDDFFY</sequence>
<dbReference type="EMBL" id="GBXM01001255">
    <property type="protein sequence ID" value="JAI07323.1"/>
    <property type="molecule type" value="Transcribed_RNA"/>
</dbReference>
<name>A0A0E9XX81_ANGAN</name>
<accession>A0A0E9XX81</accession>
<reference evidence="1" key="1">
    <citation type="submission" date="2014-11" db="EMBL/GenBank/DDBJ databases">
        <authorList>
            <person name="Amaro Gonzalez C."/>
        </authorList>
    </citation>
    <scope>NUCLEOTIDE SEQUENCE</scope>
</reference>
<reference evidence="1" key="2">
    <citation type="journal article" date="2015" name="Fish Shellfish Immunol.">
        <title>Early steps in the European eel (Anguilla anguilla)-Vibrio vulnificus interaction in the gills: Role of the RtxA13 toxin.</title>
        <authorList>
            <person name="Callol A."/>
            <person name="Pajuelo D."/>
            <person name="Ebbesson L."/>
            <person name="Teles M."/>
            <person name="MacKenzie S."/>
            <person name="Amaro C."/>
        </authorList>
    </citation>
    <scope>NUCLEOTIDE SEQUENCE</scope>
</reference>
<dbReference type="AlphaFoldDB" id="A0A0E9XX81"/>
<evidence type="ECO:0000313" key="1">
    <source>
        <dbReference type="EMBL" id="JAI07323.1"/>
    </source>
</evidence>